<proteinExistence type="predicted"/>
<reference evidence="2" key="1">
    <citation type="journal article" date="2020" name="Microbiol. Resour. Announc.">
        <title>Complete Genome Sequence of Geobacillus sp. Strain E55-1, Isolated from Mine Geyser in Japan.</title>
        <authorList>
            <person name="Miyazaki K."/>
            <person name="Hase E."/>
            <person name="Tokito N."/>
        </authorList>
    </citation>
    <scope>NUCLEOTIDE SEQUENCE [LARGE SCALE GENOMIC DNA]</scope>
    <source>
        <strain evidence="2">E55-1</strain>
    </source>
</reference>
<dbReference type="AlphaFoldDB" id="A0A679FGZ1"/>
<accession>A0A679FGZ1</accession>
<protein>
    <submittedName>
        <fullName evidence="1">Uncharacterized protein</fullName>
    </submittedName>
</protein>
<keyword evidence="2" id="KW-1185">Reference proteome</keyword>
<evidence type="ECO:0000313" key="2">
    <source>
        <dbReference type="Proteomes" id="UP000501421"/>
    </source>
</evidence>
<evidence type="ECO:0000313" key="1">
    <source>
        <dbReference type="EMBL" id="BBW95318.1"/>
    </source>
</evidence>
<sequence length="214" mass="25225">MKLYLPFLREIEVKFKENFCCIKSTDGFFDLSHLIEKGEEENRLSIFFRKQRILEISIDLLTKMKKDFKDACLVKCLTCMGVEKNHQGVLFPLQPTSDFSIYDRALCLFMEFLYVKKDLPVVIVIEQNNTMVYGNIDVIPAGKGGGYHRTFAHVILFEHNQLLEHVQKASEYKFFVYLLNGRRLAEGVFRIRREKLSYGKKYFNCDSYHFDQKT</sequence>
<dbReference type="Proteomes" id="UP000501421">
    <property type="component" value="Chromosome"/>
</dbReference>
<organism evidence="1 2">
    <name type="scientific">Geobacillus subterraneus</name>
    <dbReference type="NCBI Taxonomy" id="129338"/>
    <lineage>
        <taxon>Bacteria</taxon>
        <taxon>Bacillati</taxon>
        <taxon>Bacillota</taxon>
        <taxon>Bacilli</taxon>
        <taxon>Bacillales</taxon>
        <taxon>Anoxybacillaceae</taxon>
        <taxon>Geobacillus</taxon>
    </lineage>
</organism>
<dbReference type="RefSeq" id="WP_231559852.1">
    <property type="nucleotide sequence ID" value="NZ_AP022557.1"/>
</dbReference>
<name>A0A679FGZ1_9BACL</name>
<dbReference type="EMBL" id="AP022557">
    <property type="protein sequence ID" value="BBW95318.1"/>
    <property type="molecule type" value="Genomic_DNA"/>
</dbReference>
<gene>
    <name evidence="1" type="ORF">GsuE55_01510</name>
</gene>